<name>A0ACC0GKF6_9ERIC</name>
<accession>A0ACC0GKF6</accession>
<feature type="non-terminal residue" evidence="1">
    <location>
        <position position="322"/>
    </location>
</feature>
<proteinExistence type="predicted"/>
<dbReference type="EMBL" id="CM045765">
    <property type="protein sequence ID" value="KAI8001550.1"/>
    <property type="molecule type" value="Genomic_DNA"/>
</dbReference>
<protein>
    <submittedName>
        <fullName evidence="1">Uncharacterized protein</fullName>
    </submittedName>
</protein>
<gene>
    <name evidence="1" type="ORF">LOK49_LG09G00827</name>
</gene>
<evidence type="ECO:0000313" key="1">
    <source>
        <dbReference type="EMBL" id="KAI8001550.1"/>
    </source>
</evidence>
<dbReference type="Proteomes" id="UP001060215">
    <property type="component" value="Chromosome 8"/>
</dbReference>
<reference evidence="1 2" key="1">
    <citation type="journal article" date="2022" name="Plant J.">
        <title>Chromosome-level genome of Camellia lanceoleosa provides a valuable resource for understanding genome evolution and self-incompatibility.</title>
        <authorList>
            <person name="Gong W."/>
            <person name="Xiao S."/>
            <person name="Wang L."/>
            <person name="Liao Z."/>
            <person name="Chang Y."/>
            <person name="Mo W."/>
            <person name="Hu G."/>
            <person name="Li W."/>
            <person name="Zhao G."/>
            <person name="Zhu H."/>
            <person name="Hu X."/>
            <person name="Ji K."/>
            <person name="Xiang X."/>
            <person name="Song Q."/>
            <person name="Yuan D."/>
            <person name="Jin S."/>
            <person name="Zhang L."/>
        </authorList>
    </citation>
    <scope>NUCLEOTIDE SEQUENCE [LARGE SCALE GENOMIC DNA]</scope>
    <source>
        <strain evidence="1">SQ_2022a</strain>
    </source>
</reference>
<comment type="caution">
    <text evidence="1">The sequence shown here is derived from an EMBL/GenBank/DDBJ whole genome shotgun (WGS) entry which is preliminary data.</text>
</comment>
<evidence type="ECO:0000313" key="2">
    <source>
        <dbReference type="Proteomes" id="UP001060215"/>
    </source>
</evidence>
<organism evidence="1 2">
    <name type="scientific">Camellia lanceoleosa</name>
    <dbReference type="NCBI Taxonomy" id="1840588"/>
    <lineage>
        <taxon>Eukaryota</taxon>
        <taxon>Viridiplantae</taxon>
        <taxon>Streptophyta</taxon>
        <taxon>Embryophyta</taxon>
        <taxon>Tracheophyta</taxon>
        <taxon>Spermatophyta</taxon>
        <taxon>Magnoliopsida</taxon>
        <taxon>eudicotyledons</taxon>
        <taxon>Gunneridae</taxon>
        <taxon>Pentapetalae</taxon>
        <taxon>asterids</taxon>
        <taxon>Ericales</taxon>
        <taxon>Theaceae</taxon>
        <taxon>Camellia</taxon>
    </lineage>
</organism>
<sequence>MARAACIGEVVRTESRGLSSDTIASLPSVNYKTQMETMIWVLLFPLILQVSPASLILMEELAYVHAAHLDLDTSTSFFSVYDGHGGLGSALNMETLVATVERRDTPLEVIYSKELHMPRCRTHKYLSIQKEKENKSKAFCMRQPWWIPQNLRLLMLHIVLILRLRSHGCEPCLRTSGLFCALPRFANQALFSLFSLLEGRERSRRSSLSGRRLCFVKREPGFDIQDKLRNTRPTLSNSDLFICKCHKFLTPSRPLIYGSTYTRYMKSIEFPSVSKDFANLQFSMTRIQGTRRSTGLIMRNRQRLLDGWIINRMLWKSSNPNM</sequence>
<keyword evidence="2" id="KW-1185">Reference proteome</keyword>